<dbReference type="RefSeq" id="XP_044554096.1">
    <property type="nucleotide sequence ID" value="XM_044688222.1"/>
</dbReference>
<sequence>MPFNKKSKKHVLRKTCVASVHPEANIRLKEEPDQVYGIVVNVIKPRSVMECQYDIDYGTSKTLKCVFRGHVRKPIYFQVGEVLLLHLRDGVESNTADVLHRYKEEEIEVLKQMKQLPLLQGYALNFHRTMLAQLERQEFSKFIDLTFLFTSDDEISGIIITHI</sequence>
<dbReference type="EMBL" id="PYSW02000005">
    <property type="protein sequence ID" value="KAG2392202.1"/>
    <property type="molecule type" value="Genomic_DNA"/>
</dbReference>
<dbReference type="SUPFAM" id="SSF50249">
    <property type="entry name" value="Nucleic acid-binding proteins"/>
    <property type="match status" value="1"/>
</dbReference>
<organism evidence="1 2">
    <name type="scientific">Naegleria lovaniensis</name>
    <name type="common">Amoeba</name>
    <dbReference type="NCBI Taxonomy" id="51637"/>
    <lineage>
        <taxon>Eukaryota</taxon>
        <taxon>Discoba</taxon>
        <taxon>Heterolobosea</taxon>
        <taxon>Tetramitia</taxon>
        <taxon>Eutetramitia</taxon>
        <taxon>Vahlkampfiidae</taxon>
        <taxon>Naegleria</taxon>
    </lineage>
</organism>
<accession>A0AA88H2T8</accession>
<dbReference type="Gene3D" id="2.40.50.140">
    <property type="entry name" value="Nucleic acid-binding proteins"/>
    <property type="match status" value="1"/>
</dbReference>
<evidence type="ECO:0000313" key="2">
    <source>
        <dbReference type="Proteomes" id="UP000816034"/>
    </source>
</evidence>
<dbReference type="AlphaFoldDB" id="A0AA88H2T8"/>
<dbReference type="Proteomes" id="UP000816034">
    <property type="component" value="Unassembled WGS sequence"/>
</dbReference>
<proteinExistence type="predicted"/>
<dbReference type="InterPro" id="IPR012340">
    <property type="entry name" value="NA-bd_OB-fold"/>
</dbReference>
<name>A0AA88H2T8_NAELO</name>
<comment type="caution">
    <text evidence="1">The sequence shown here is derived from an EMBL/GenBank/DDBJ whole genome shotgun (WGS) entry which is preliminary data.</text>
</comment>
<evidence type="ECO:0000313" key="1">
    <source>
        <dbReference type="EMBL" id="KAG2392202.1"/>
    </source>
</evidence>
<dbReference type="GeneID" id="68104908"/>
<gene>
    <name evidence="1" type="ORF">C9374_012454</name>
</gene>
<reference evidence="1 2" key="1">
    <citation type="journal article" date="2018" name="BMC Genomics">
        <title>The genome of Naegleria lovaniensis, the basis for a comparative approach to unravel pathogenicity factors of the human pathogenic amoeba N. fowleri.</title>
        <authorList>
            <person name="Liechti N."/>
            <person name="Schurch N."/>
            <person name="Bruggmann R."/>
            <person name="Wittwer M."/>
        </authorList>
    </citation>
    <scope>NUCLEOTIDE SEQUENCE [LARGE SCALE GENOMIC DNA]</scope>
    <source>
        <strain evidence="1 2">ATCC 30569</strain>
    </source>
</reference>
<protein>
    <submittedName>
        <fullName evidence="1">Uncharacterized protein</fullName>
    </submittedName>
</protein>
<keyword evidence="2" id="KW-1185">Reference proteome</keyword>